<dbReference type="RefSeq" id="WP_165760562.1">
    <property type="nucleotide sequence ID" value="NZ_FXWL01000001.1"/>
</dbReference>
<dbReference type="Proteomes" id="UP000194469">
    <property type="component" value="Unassembled WGS sequence"/>
</dbReference>
<dbReference type="Pfam" id="PF13175">
    <property type="entry name" value="AAA_15"/>
    <property type="match status" value="1"/>
</dbReference>
<dbReference type="InterPro" id="IPR041685">
    <property type="entry name" value="AAA_GajA/Old/RecF-like"/>
</dbReference>
<organism evidence="3 4">
    <name type="scientific">Sphingopyxis terrae subsp. ummariensis</name>
    <dbReference type="NCBI Taxonomy" id="429001"/>
    <lineage>
        <taxon>Bacteria</taxon>
        <taxon>Pseudomonadati</taxon>
        <taxon>Pseudomonadota</taxon>
        <taxon>Alphaproteobacteria</taxon>
        <taxon>Sphingomonadales</taxon>
        <taxon>Sphingomonadaceae</taxon>
        <taxon>Sphingopyxis</taxon>
    </lineage>
</organism>
<dbReference type="EMBL" id="FXWL01000001">
    <property type="protein sequence ID" value="SMQ65190.1"/>
    <property type="molecule type" value="Genomic_DNA"/>
</dbReference>
<keyword evidence="3" id="KW-0547">Nucleotide-binding</keyword>
<gene>
    <name evidence="3" type="ORF">SAMN06295984_1201</name>
</gene>
<keyword evidence="1" id="KW-0175">Coiled coil</keyword>
<feature type="coiled-coil region" evidence="1">
    <location>
        <begin position="239"/>
        <end position="266"/>
    </location>
</feature>
<dbReference type="InterPro" id="IPR027417">
    <property type="entry name" value="P-loop_NTPase"/>
</dbReference>
<proteinExistence type="predicted"/>
<dbReference type="GO" id="GO:0016887">
    <property type="term" value="F:ATP hydrolysis activity"/>
    <property type="evidence" value="ECO:0007669"/>
    <property type="project" value="InterPro"/>
</dbReference>
<evidence type="ECO:0000313" key="3">
    <source>
        <dbReference type="EMBL" id="SMQ65190.1"/>
    </source>
</evidence>
<dbReference type="GeneID" id="303001263"/>
<dbReference type="AlphaFoldDB" id="A0A1Y6EW48"/>
<dbReference type="PANTHER" id="PTHR43581">
    <property type="entry name" value="ATP/GTP PHOSPHATASE"/>
    <property type="match status" value="1"/>
</dbReference>
<evidence type="ECO:0000259" key="2">
    <source>
        <dbReference type="Pfam" id="PF13175"/>
    </source>
</evidence>
<dbReference type="SUPFAM" id="SSF52540">
    <property type="entry name" value="P-loop containing nucleoside triphosphate hydrolases"/>
    <property type="match status" value="1"/>
</dbReference>
<evidence type="ECO:0000313" key="4">
    <source>
        <dbReference type="Proteomes" id="UP000194469"/>
    </source>
</evidence>
<name>A0A1Y6EW48_9SPHN</name>
<feature type="domain" description="Endonuclease GajA/Old nuclease/RecF-like AAA" evidence="2">
    <location>
        <begin position="14"/>
        <end position="356"/>
    </location>
</feature>
<reference evidence="4" key="1">
    <citation type="submission" date="2017-04" db="EMBL/GenBank/DDBJ databases">
        <authorList>
            <person name="Varghese N."/>
            <person name="Submissions S."/>
        </authorList>
    </citation>
    <scope>NUCLEOTIDE SEQUENCE [LARGE SCALE GENOMIC DNA]</scope>
    <source>
        <strain evidence="4">UI2</strain>
    </source>
</reference>
<evidence type="ECO:0000256" key="1">
    <source>
        <dbReference type="SAM" id="Coils"/>
    </source>
</evidence>
<dbReference type="Gene3D" id="3.40.50.300">
    <property type="entry name" value="P-loop containing nucleotide triphosphate hydrolases"/>
    <property type="match status" value="1"/>
</dbReference>
<dbReference type="InterPro" id="IPR051396">
    <property type="entry name" value="Bact_Antivir_Def_Nuclease"/>
</dbReference>
<dbReference type="GO" id="GO:0005524">
    <property type="term" value="F:ATP binding"/>
    <property type="evidence" value="ECO:0007669"/>
    <property type="project" value="UniProtKB-KW"/>
</dbReference>
<protein>
    <submittedName>
        <fullName evidence="3">Predicted ATP-binding protein involved in virulence</fullName>
    </submittedName>
</protein>
<dbReference type="PANTHER" id="PTHR43581:SF2">
    <property type="entry name" value="EXCINUCLEASE ATPASE SUBUNIT"/>
    <property type="match status" value="1"/>
</dbReference>
<sequence>MKLISAEISGLFDKKDSVRLLFHEDLNIITGKNGSGKTTIMKLIWYVISGQIVRALTEVPFQRVSIDTSIFQILIVRTGENTCRIRWTEEGKTREFRDEVDEDGDLRNAEDVPNARMRSIGSSIFFPTFRRIEGGFSSSQSSARHSFSSSRSEAGDLDLALKSLSDRLSTSNHRFVSALSTSDIESLLLKQYTDASEHANRVQQETSSRIIAEIREFKQEKYEADSKIGPHTGNAEAVLDSIRNMIDDMERQRQDALSQYNAIRDLVLRIFQHTGIKVGRLSMGDTAASISSDVFSAGEKQMLSFLCYNAFYHSSIVFIDEPELSLHVDWQKQLFPTLFSQKKNNQFFIATHSPFIYSRYPDKEIRLQSDRGDDGFFD</sequence>
<keyword evidence="3" id="KW-0067">ATP-binding</keyword>
<accession>A0A1Y6EW48</accession>
<keyword evidence="4" id="KW-1185">Reference proteome</keyword>